<sequence>MKSILNPKFSALSPHLPKTSPFSLFSRPHDTIFRNNSQQLPFPSLKATPFSSNSFLSRAQNRTLQTEPTRPPSGEIHVIVGPMFAGKTTTLLRRIQSESANSNHSSGILSFQVKPRRTDPYLDNVLKGLCVSGRLTEAVGLLCRTGLPVHQRTYSLLLQECIFWKQYERGRRIHAQMIVVGFVPNEYLKTKLLILYAKSGYLETASFLFDNLADKGLIPWNAMVAGYVQKGLEEVGLEFFCGMRQAGLRPDQYTFASVFRACATLAALEPGKQAHAVMIKSQITENVVINSALIDMYFKCSCICDGRLLFEKCLSRNTITWSTLISGYGQHGRVMEVLDSFQRMLSEGFRPNYVTFLAVLVACSHGGLIDEGHKYFQSMIRDYGIMPQGKHYAAIVDLLGRAGKLREAYDFVLKSPCKEHSVVWGALLGACKIHGDVELLNIASKKFFEFERVNAGKYTVLSNAYASSGLWENVEEVRSTMRESGMMKEPGYSRIEVQSEVYCFFKGDKSHQQADEIYQSSNSGSFSMLLSKHCASTDAITESVEAFTGIFSYWKNVAIIKSSKDTRYGLDSIVTHDGAKLPCWALTNLSSFKQKFGIEAYEKLDVIGIDEAQFFEDLYDFCREAADHDGKTVIVAGLDGNYLRRSFGSVLDIIPLADTVTKLTALCEICGKRAFFTLRKTQEKQVELIGGGDVYMPVCRHHYVNGQVAVEAARFVLESHKVECPSHIHK</sequence>
<dbReference type="FunFam" id="3.40.50.300:FF:000948">
    <property type="entry name" value="Thymidine kinase"/>
    <property type="match status" value="1"/>
</dbReference>
<name>A0A445DJK4_ARAHY</name>
<comment type="caution">
    <text evidence="15">The sequence shown here is derived from an EMBL/GenBank/DDBJ whole genome shotgun (WGS) entry which is preliminary data.</text>
</comment>
<evidence type="ECO:0000256" key="12">
    <source>
        <dbReference type="ARBA" id="ARBA00048254"/>
    </source>
</evidence>
<dbReference type="GO" id="GO:0003723">
    <property type="term" value="F:RNA binding"/>
    <property type="evidence" value="ECO:0007669"/>
    <property type="project" value="InterPro"/>
</dbReference>
<dbReference type="SUPFAM" id="SSF57716">
    <property type="entry name" value="Glucocorticoid receptor-like (DNA-binding domain)"/>
    <property type="match status" value="1"/>
</dbReference>
<dbReference type="FunFam" id="1.25.40.10:FF:000090">
    <property type="entry name" value="Pentatricopeptide repeat-containing protein, chloroplastic"/>
    <property type="match status" value="1"/>
</dbReference>
<comment type="similarity">
    <text evidence="1">Belongs to the thymidine kinase family.</text>
</comment>
<dbReference type="Proteomes" id="UP000289738">
    <property type="component" value="Chromosome A04"/>
</dbReference>
<keyword evidence="6" id="KW-0677">Repeat</keyword>
<evidence type="ECO:0000313" key="16">
    <source>
        <dbReference type="Proteomes" id="UP000289738"/>
    </source>
</evidence>
<dbReference type="FunFam" id="1.25.40.10:FF:000341">
    <property type="entry name" value="Pentatricopeptide repeat-containing protein chloroplastic"/>
    <property type="match status" value="1"/>
</dbReference>
<dbReference type="PROSITE" id="PS00603">
    <property type="entry name" value="TK_CELLULAR_TYPE"/>
    <property type="match status" value="1"/>
</dbReference>
<dbReference type="InterPro" id="IPR046848">
    <property type="entry name" value="E_motif"/>
</dbReference>
<comment type="pathway">
    <text evidence="11">Purine metabolism.</text>
</comment>
<dbReference type="SUPFAM" id="SSF52540">
    <property type="entry name" value="P-loop containing nucleoside triphosphate hydrolases"/>
    <property type="match status" value="2"/>
</dbReference>
<evidence type="ECO:0000256" key="10">
    <source>
        <dbReference type="ARBA" id="ARBA00022840"/>
    </source>
</evidence>
<evidence type="ECO:0000256" key="14">
    <source>
        <dbReference type="PROSITE-ProRule" id="PRU00708"/>
    </source>
</evidence>
<keyword evidence="16" id="KW-1185">Reference proteome</keyword>
<dbReference type="Gene3D" id="3.30.60.20">
    <property type="match status" value="1"/>
</dbReference>
<dbReference type="Pfam" id="PF13041">
    <property type="entry name" value="PPR_2"/>
    <property type="match status" value="1"/>
</dbReference>
<feature type="repeat" description="PPR" evidence="14">
    <location>
        <begin position="317"/>
        <end position="351"/>
    </location>
</feature>
<evidence type="ECO:0000256" key="13">
    <source>
        <dbReference type="ARBA" id="ARBA00060693"/>
    </source>
</evidence>
<dbReference type="GO" id="GO:0071897">
    <property type="term" value="P:DNA biosynthetic process"/>
    <property type="evidence" value="ECO:0007669"/>
    <property type="project" value="UniProtKB-KW"/>
</dbReference>
<evidence type="ECO:0000256" key="9">
    <source>
        <dbReference type="ARBA" id="ARBA00022833"/>
    </source>
</evidence>
<proteinExistence type="inferred from homology"/>
<dbReference type="Gramene" id="arahy.Tifrunner.gnm2.ann2.Ah04g061000.1">
    <property type="protein sequence ID" value="arahy.Tifrunner.gnm2.ann2.Ah04g061000.1-CDS"/>
    <property type="gene ID" value="arahy.Tifrunner.gnm2.ann2.Ah04g061000"/>
</dbReference>
<keyword evidence="8" id="KW-0418">Kinase</keyword>
<dbReference type="InterPro" id="IPR046960">
    <property type="entry name" value="PPR_At4g14850-like_plant"/>
</dbReference>
<dbReference type="InterPro" id="IPR001267">
    <property type="entry name" value="Thymidine_kinase"/>
</dbReference>
<gene>
    <name evidence="15" type="ORF">Ahy_A04g021083</name>
</gene>
<dbReference type="Gene3D" id="1.25.40.10">
    <property type="entry name" value="Tetratricopeptide repeat domain"/>
    <property type="match status" value="2"/>
</dbReference>
<dbReference type="GO" id="GO:0042802">
    <property type="term" value="F:identical protein binding"/>
    <property type="evidence" value="ECO:0007669"/>
    <property type="project" value="UniProtKB-ARBA"/>
</dbReference>
<keyword evidence="3" id="KW-0237">DNA synthesis</keyword>
<evidence type="ECO:0000256" key="8">
    <source>
        <dbReference type="ARBA" id="ARBA00022777"/>
    </source>
</evidence>
<dbReference type="InterPro" id="IPR011990">
    <property type="entry name" value="TPR-like_helical_dom_sf"/>
</dbReference>
<dbReference type="FunFam" id="3.30.60.20:FF:000051">
    <property type="entry name" value="Thymidine kinase"/>
    <property type="match status" value="1"/>
</dbReference>
<dbReference type="Gene3D" id="3.40.50.300">
    <property type="entry name" value="P-loop containing nucleotide triphosphate hydrolases"/>
    <property type="match status" value="2"/>
</dbReference>
<evidence type="ECO:0000256" key="3">
    <source>
        <dbReference type="ARBA" id="ARBA00022634"/>
    </source>
</evidence>
<dbReference type="InterPro" id="IPR027417">
    <property type="entry name" value="P-loop_NTPase"/>
</dbReference>
<evidence type="ECO:0000256" key="11">
    <source>
        <dbReference type="ARBA" id="ARBA00025704"/>
    </source>
</evidence>
<organism evidence="15 16">
    <name type="scientific">Arachis hypogaea</name>
    <name type="common">Peanut</name>
    <dbReference type="NCBI Taxonomy" id="3818"/>
    <lineage>
        <taxon>Eukaryota</taxon>
        <taxon>Viridiplantae</taxon>
        <taxon>Streptophyta</taxon>
        <taxon>Embryophyta</taxon>
        <taxon>Tracheophyta</taxon>
        <taxon>Spermatophyta</taxon>
        <taxon>Magnoliopsida</taxon>
        <taxon>eudicotyledons</taxon>
        <taxon>Gunneridae</taxon>
        <taxon>Pentapetalae</taxon>
        <taxon>rosids</taxon>
        <taxon>fabids</taxon>
        <taxon>Fabales</taxon>
        <taxon>Fabaceae</taxon>
        <taxon>Papilionoideae</taxon>
        <taxon>50 kb inversion clade</taxon>
        <taxon>dalbergioids sensu lato</taxon>
        <taxon>Dalbergieae</taxon>
        <taxon>Pterocarpus clade</taxon>
        <taxon>Arachis</taxon>
    </lineage>
</organism>
<feature type="repeat" description="PPR" evidence="14">
    <location>
        <begin position="454"/>
        <end position="488"/>
    </location>
</feature>
<dbReference type="Pfam" id="PF01535">
    <property type="entry name" value="PPR"/>
    <property type="match status" value="1"/>
</dbReference>
<comment type="catalytic activity">
    <reaction evidence="12">
        <text>thymidine + ATP = dTMP + ADP + H(+)</text>
        <dbReference type="Rhea" id="RHEA:19129"/>
        <dbReference type="ChEBI" id="CHEBI:15378"/>
        <dbReference type="ChEBI" id="CHEBI:17748"/>
        <dbReference type="ChEBI" id="CHEBI:30616"/>
        <dbReference type="ChEBI" id="CHEBI:63528"/>
        <dbReference type="ChEBI" id="CHEBI:456216"/>
        <dbReference type="EC" id="2.7.1.21"/>
    </reaction>
</comment>
<feature type="repeat" description="PPR" evidence="14">
    <location>
        <begin position="216"/>
        <end position="250"/>
    </location>
</feature>
<dbReference type="GO" id="GO:0004797">
    <property type="term" value="F:thymidine kinase activity"/>
    <property type="evidence" value="ECO:0007669"/>
    <property type="project" value="UniProtKB-EC"/>
</dbReference>
<evidence type="ECO:0000313" key="15">
    <source>
        <dbReference type="EMBL" id="RYR63286.1"/>
    </source>
</evidence>
<evidence type="ECO:0000256" key="7">
    <source>
        <dbReference type="ARBA" id="ARBA00022741"/>
    </source>
</evidence>
<dbReference type="PANTHER" id="PTHR47926:SF347">
    <property type="entry name" value="PENTATRICOPEPTIDE REPEAT-CONTAINING PROTEIN"/>
    <property type="match status" value="1"/>
</dbReference>
<reference evidence="15 16" key="1">
    <citation type="submission" date="2019-01" db="EMBL/GenBank/DDBJ databases">
        <title>Sequencing of cultivated peanut Arachis hypogaea provides insights into genome evolution and oil improvement.</title>
        <authorList>
            <person name="Chen X."/>
        </authorList>
    </citation>
    <scope>NUCLEOTIDE SEQUENCE [LARGE SCALE GENOMIC DNA]</scope>
    <source>
        <strain evidence="16">cv. Fuhuasheng</strain>
        <tissue evidence="15">Leaves</tissue>
    </source>
</reference>
<evidence type="ECO:0000256" key="4">
    <source>
        <dbReference type="ARBA" id="ARBA00022679"/>
    </source>
</evidence>
<dbReference type="PROSITE" id="PS51375">
    <property type="entry name" value="PPR"/>
    <property type="match status" value="3"/>
</dbReference>
<dbReference type="GO" id="GO:0046872">
    <property type="term" value="F:metal ion binding"/>
    <property type="evidence" value="ECO:0007669"/>
    <property type="project" value="UniProtKB-KW"/>
</dbReference>
<dbReference type="NCBIfam" id="TIGR00756">
    <property type="entry name" value="PPR"/>
    <property type="match status" value="2"/>
</dbReference>
<dbReference type="AlphaFoldDB" id="A0A445DJK4"/>
<accession>A0A445DJK4</accession>
<dbReference type="InterPro" id="IPR002885">
    <property type="entry name" value="PPR_rpt"/>
</dbReference>
<dbReference type="GO" id="GO:0005524">
    <property type="term" value="F:ATP binding"/>
    <property type="evidence" value="ECO:0007669"/>
    <property type="project" value="UniProtKB-KW"/>
</dbReference>
<dbReference type="Pfam" id="PF20431">
    <property type="entry name" value="E_motif"/>
    <property type="match status" value="1"/>
</dbReference>
<dbReference type="InterPro" id="IPR020633">
    <property type="entry name" value="Thymidine_kinase_CS"/>
</dbReference>
<dbReference type="EC" id="2.7.1.21" evidence="2"/>
<protein>
    <recommendedName>
        <fullName evidence="2">thymidine kinase</fullName>
        <ecNumber evidence="2">2.7.1.21</ecNumber>
    </recommendedName>
</protein>
<dbReference type="Pfam" id="PF00265">
    <property type="entry name" value="TK"/>
    <property type="match status" value="2"/>
</dbReference>
<comment type="pathway">
    <text evidence="13">Pyrimidine metabolism.</text>
</comment>
<dbReference type="EMBL" id="SDMP01000004">
    <property type="protein sequence ID" value="RYR63286.1"/>
    <property type="molecule type" value="Genomic_DNA"/>
</dbReference>
<dbReference type="GO" id="GO:0009451">
    <property type="term" value="P:RNA modification"/>
    <property type="evidence" value="ECO:0007669"/>
    <property type="project" value="InterPro"/>
</dbReference>
<evidence type="ECO:0000256" key="6">
    <source>
        <dbReference type="ARBA" id="ARBA00022737"/>
    </source>
</evidence>
<evidence type="ECO:0000256" key="2">
    <source>
        <dbReference type="ARBA" id="ARBA00012118"/>
    </source>
</evidence>
<dbReference type="GO" id="GO:0006950">
    <property type="term" value="P:response to stress"/>
    <property type="evidence" value="ECO:0007669"/>
    <property type="project" value="UniProtKB-ARBA"/>
</dbReference>
<dbReference type="SMR" id="A0A445DJK4"/>
<keyword evidence="10" id="KW-0067">ATP-binding</keyword>
<keyword evidence="5" id="KW-0479">Metal-binding</keyword>
<dbReference type="STRING" id="3818.A0A445DJK4"/>
<keyword evidence="4" id="KW-0808">Transferase</keyword>
<dbReference type="PANTHER" id="PTHR47926">
    <property type="entry name" value="PENTATRICOPEPTIDE REPEAT-CONTAINING PROTEIN"/>
    <property type="match status" value="1"/>
</dbReference>
<keyword evidence="9" id="KW-0862">Zinc</keyword>
<keyword evidence="7" id="KW-0547">Nucleotide-binding</keyword>
<evidence type="ECO:0000256" key="5">
    <source>
        <dbReference type="ARBA" id="ARBA00022723"/>
    </source>
</evidence>
<evidence type="ECO:0000256" key="1">
    <source>
        <dbReference type="ARBA" id="ARBA00007587"/>
    </source>
</evidence>